<feature type="domain" description="ABM" evidence="1">
    <location>
        <begin position="11"/>
        <end position="98"/>
    </location>
</feature>
<dbReference type="InterPro" id="IPR007138">
    <property type="entry name" value="ABM_dom"/>
</dbReference>
<comment type="caution">
    <text evidence="2">The sequence shown here is derived from an EMBL/GenBank/DDBJ whole genome shotgun (WGS) entry which is preliminary data.</text>
</comment>
<dbReference type="GO" id="GO:0004497">
    <property type="term" value="F:monooxygenase activity"/>
    <property type="evidence" value="ECO:0007669"/>
    <property type="project" value="UniProtKB-KW"/>
</dbReference>
<sequence length="111" mass="11936">MAVMSDATVPVIVTAYFFPRPDARDQVIAALEPAIAGVHQEDGCELYAIHDAPDGSIVMLEKWTSVELLDAHGQGEPVRRLGPALEGLLERPVEVTRLVPRPVGDPDKGAL</sequence>
<accession>A0ABP7DFX1</accession>
<proteinExistence type="predicted"/>
<evidence type="ECO:0000313" key="3">
    <source>
        <dbReference type="Proteomes" id="UP001500051"/>
    </source>
</evidence>
<dbReference type="Proteomes" id="UP001500051">
    <property type="component" value="Unassembled WGS sequence"/>
</dbReference>
<organism evidence="2 3">
    <name type="scientific">Microlunatus aurantiacus</name>
    <dbReference type="NCBI Taxonomy" id="446786"/>
    <lineage>
        <taxon>Bacteria</taxon>
        <taxon>Bacillati</taxon>
        <taxon>Actinomycetota</taxon>
        <taxon>Actinomycetes</taxon>
        <taxon>Propionibacteriales</taxon>
        <taxon>Propionibacteriaceae</taxon>
        <taxon>Microlunatus</taxon>
    </lineage>
</organism>
<reference evidence="3" key="1">
    <citation type="journal article" date="2019" name="Int. J. Syst. Evol. Microbiol.">
        <title>The Global Catalogue of Microorganisms (GCM) 10K type strain sequencing project: providing services to taxonomists for standard genome sequencing and annotation.</title>
        <authorList>
            <consortium name="The Broad Institute Genomics Platform"/>
            <consortium name="The Broad Institute Genome Sequencing Center for Infectious Disease"/>
            <person name="Wu L."/>
            <person name="Ma J."/>
        </authorList>
    </citation>
    <scope>NUCLEOTIDE SEQUENCE [LARGE SCALE GENOMIC DNA]</scope>
    <source>
        <strain evidence="3">JCM 16548</strain>
    </source>
</reference>
<keyword evidence="2" id="KW-0560">Oxidoreductase</keyword>
<keyword evidence="3" id="KW-1185">Reference proteome</keyword>
<dbReference type="PROSITE" id="PS51725">
    <property type="entry name" value="ABM"/>
    <property type="match status" value="1"/>
</dbReference>
<dbReference type="Pfam" id="PF03992">
    <property type="entry name" value="ABM"/>
    <property type="match status" value="1"/>
</dbReference>
<dbReference type="SUPFAM" id="SSF54909">
    <property type="entry name" value="Dimeric alpha+beta barrel"/>
    <property type="match status" value="1"/>
</dbReference>
<evidence type="ECO:0000313" key="2">
    <source>
        <dbReference type="EMBL" id="GAA3703754.1"/>
    </source>
</evidence>
<dbReference type="InterPro" id="IPR011008">
    <property type="entry name" value="Dimeric_a/b-barrel"/>
</dbReference>
<gene>
    <name evidence="2" type="ORF">GCM10022204_21290</name>
</gene>
<name>A0ABP7DFX1_9ACTN</name>
<dbReference type="EMBL" id="BAAAYX010000005">
    <property type="protein sequence ID" value="GAA3703754.1"/>
    <property type="molecule type" value="Genomic_DNA"/>
</dbReference>
<dbReference type="Gene3D" id="3.30.70.100">
    <property type="match status" value="1"/>
</dbReference>
<evidence type="ECO:0000259" key="1">
    <source>
        <dbReference type="PROSITE" id="PS51725"/>
    </source>
</evidence>
<protein>
    <submittedName>
        <fullName evidence="2">Quinol monooxygenase</fullName>
    </submittedName>
</protein>
<keyword evidence="2" id="KW-0503">Monooxygenase</keyword>